<dbReference type="UCSC" id="F53H4.4">
    <property type="organism name" value="c. elegans"/>
</dbReference>
<accession>Q93780</accession>
<dbReference type="HOGENOM" id="CLU_1012788_0_0_1"/>
<evidence type="ECO:0000313" key="2">
    <source>
        <dbReference type="Proteomes" id="UP000001940"/>
    </source>
</evidence>
<dbReference type="WormBase" id="F53H4.4">
    <property type="protein sequence ID" value="CE17863"/>
    <property type="gene ID" value="WBGene00010009"/>
</dbReference>
<dbReference type="PIR" id="T22597">
    <property type="entry name" value="T22597"/>
</dbReference>
<dbReference type="FunCoup" id="Q93780">
    <property type="interactions" value="957"/>
</dbReference>
<organism evidence="1 2">
    <name type="scientific">Caenorhabditis elegans</name>
    <dbReference type="NCBI Taxonomy" id="6239"/>
    <lineage>
        <taxon>Eukaryota</taxon>
        <taxon>Metazoa</taxon>
        <taxon>Ecdysozoa</taxon>
        <taxon>Nematoda</taxon>
        <taxon>Chromadorea</taxon>
        <taxon>Rhabditida</taxon>
        <taxon>Rhabditina</taxon>
        <taxon>Rhabditomorpha</taxon>
        <taxon>Rhabditoidea</taxon>
        <taxon>Rhabditidae</taxon>
        <taxon>Peloderinae</taxon>
        <taxon>Caenorhabditis</taxon>
    </lineage>
</organism>
<dbReference type="GeneID" id="181675"/>
<dbReference type="Proteomes" id="UP000001940">
    <property type="component" value="Chromosome X"/>
</dbReference>
<protein>
    <submittedName>
        <fullName evidence="1">Mab-21 domain-containing protein</fullName>
    </submittedName>
</protein>
<dbReference type="AlphaFoldDB" id="Q93780"/>
<dbReference type="RefSeq" id="NP_510609.1">
    <property type="nucleotide sequence ID" value="NM_078208.4"/>
</dbReference>
<dbReference type="eggNOG" id="ENOG502TGRF">
    <property type="taxonomic scope" value="Eukaryota"/>
</dbReference>
<dbReference type="Bgee" id="WBGene00010009">
    <property type="expression patterns" value="Expressed in embryo and 4 other cell types or tissues"/>
</dbReference>
<dbReference type="PaxDb" id="6239-F53H4.4"/>
<dbReference type="AGR" id="WB:WBGene00010009"/>
<evidence type="ECO:0000313" key="1">
    <source>
        <dbReference type="EMBL" id="CAB03137.1"/>
    </source>
</evidence>
<dbReference type="OMA" id="CLCIKWL"/>
<name>Q93780_CAEEL</name>
<keyword evidence="2" id="KW-1185">Reference proteome</keyword>
<dbReference type="InParanoid" id="Q93780"/>
<evidence type="ECO:0000313" key="3">
    <source>
        <dbReference type="WormBase" id="F53H4.4"/>
    </source>
</evidence>
<dbReference type="EMBL" id="BX284606">
    <property type="protein sequence ID" value="CAB03137.1"/>
    <property type="molecule type" value="Genomic_DNA"/>
</dbReference>
<reference evidence="1 2" key="1">
    <citation type="journal article" date="1998" name="Science">
        <title>Genome sequence of the nematode C. elegans: a platform for investigating biology.</title>
        <authorList>
            <consortium name="The C. elegans sequencing consortium"/>
            <person name="Sulson J.E."/>
            <person name="Waterston R."/>
        </authorList>
    </citation>
    <scope>NUCLEOTIDE SEQUENCE [LARGE SCALE GENOMIC DNA]</scope>
    <source>
        <strain evidence="1 2">Bristol N2</strain>
    </source>
</reference>
<dbReference type="CTD" id="181675"/>
<gene>
    <name evidence="1" type="ORF">CELE_F53H4.4</name>
    <name evidence="1 3" type="ORF">F53H4.4</name>
</gene>
<dbReference type="KEGG" id="cel:CELE_F53H4.4"/>
<dbReference type="OrthoDB" id="5772845at2759"/>
<proteinExistence type="predicted"/>
<sequence>MGMTPAQEVISYLINAAIGVSSTSSRPFRDAPPGCPDTLLVQCVKWFFRNGDFSNFYEDIKYLVKGKSLAGFVNSHLMVCPELIRIIVENADNKSRRVKFLIKKDEFAICVGRGRLITFPFTKDMEEPACILAEYTELLFSFPHYDIEYSFEGSYGLSRNMDLTETHIMLLSKLTPSMFAEKARPRRVRERNGRLAVRMSRISWNRSGLYYNAIIQFFESLRGTVITQGEQPLCEKSVTYQEMLKHTLAHPGVHQLDSRPNFQWKISMRKTRKND</sequence>